<proteinExistence type="predicted"/>
<dbReference type="EMBL" id="CP136894">
    <property type="protein sequence ID" value="WOL07287.1"/>
    <property type="molecule type" value="Genomic_DNA"/>
</dbReference>
<evidence type="ECO:0000313" key="2">
    <source>
        <dbReference type="Proteomes" id="UP001327560"/>
    </source>
</evidence>
<evidence type="ECO:0000313" key="1">
    <source>
        <dbReference type="EMBL" id="WOL07287.1"/>
    </source>
</evidence>
<gene>
    <name evidence="1" type="ORF">Cni_G16027</name>
</gene>
<dbReference type="AlphaFoldDB" id="A0AAQ3KES9"/>
<dbReference type="Proteomes" id="UP001327560">
    <property type="component" value="Chromosome 5"/>
</dbReference>
<accession>A0AAQ3KES9</accession>
<name>A0AAQ3KES9_9LILI</name>
<keyword evidence="2" id="KW-1185">Reference proteome</keyword>
<reference evidence="1 2" key="1">
    <citation type="submission" date="2023-10" db="EMBL/GenBank/DDBJ databases">
        <title>Chromosome-scale genome assembly provides insights into flower coloration mechanisms of Canna indica.</title>
        <authorList>
            <person name="Li C."/>
        </authorList>
    </citation>
    <scope>NUCLEOTIDE SEQUENCE [LARGE SCALE GENOMIC DNA]</scope>
    <source>
        <tissue evidence="1">Flower</tissue>
    </source>
</reference>
<organism evidence="1 2">
    <name type="scientific">Canna indica</name>
    <name type="common">Indian-shot</name>
    <dbReference type="NCBI Taxonomy" id="4628"/>
    <lineage>
        <taxon>Eukaryota</taxon>
        <taxon>Viridiplantae</taxon>
        <taxon>Streptophyta</taxon>
        <taxon>Embryophyta</taxon>
        <taxon>Tracheophyta</taxon>
        <taxon>Spermatophyta</taxon>
        <taxon>Magnoliopsida</taxon>
        <taxon>Liliopsida</taxon>
        <taxon>Zingiberales</taxon>
        <taxon>Cannaceae</taxon>
        <taxon>Canna</taxon>
    </lineage>
</organism>
<protein>
    <submittedName>
        <fullName evidence="1">Uncharacterized protein</fullName>
    </submittedName>
</protein>
<sequence length="79" mass="8688">MREEEVVVVWRCIPSLRDASKSFSPLCRIRIHVHRQGRQRRVSNEKGGEGEGGCYREVGVAPASVLFGSPPQILSPSAA</sequence>